<dbReference type="Proteomes" id="UP001498398">
    <property type="component" value="Unassembled WGS sequence"/>
</dbReference>
<gene>
    <name evidence="3" type="ORF">VKT23_019476</name>
</gene>
<protein>
    <recommendedName>
        <fullName evidence="2">Phosphatidylinositol-specific phospholipase C X domain-containing protein</fullName>
    </recommendedName>
</protein>
<dbReference type="PANTHER" id="PTHR13593:SF116">
    <property type="entry name" value="PLC-LIKE PHOSPHODIESTERASE"/>
    <property type="match status" value="1"/>
</dbReference>
<keyword evidence="1" id="KW-0732">Signal</keyword>
<feature type="signal peptide" evidence="1">
    <location>
        <begin position="1"/>
        <end position="19"/>
    </location>
</feature>
<dbReference type="Pfam" id="PF00388">
    <property type="entry name" value="PI-PLC-X"/>
    <property type="match status" value="1"/>
</dbReference>
<evidence type="ECO:0000259" key="2">
    <source>
        <dbReference type="Pfam" id="PF00388"/>
    </source>
</evidence>
<feature type="domain" description="Phosphatidylinositol-specific phospholipase C X" evidence="2">
    <location>
        <begin position="103"/>
        <end position="224"/>
    </location>
</feature>
<dbReference type="SUPFAM" id="SSF51695">
    <property type="entry name" value="PLC-like phosphodiesterases"/>
    <property type="match status" value="1"/>
</dbReference>
<accession>A0ABR1IPL2</accession>
<dbReference type="InterPro" id="IPR017946">
    <property type="entry name" value="PLC-like_Pdiesterase_TIM-brl"/>
</dbReference>
<dbReference type="PROSITE" id="PS50007">
    <property type="entry name" value="PIPLC_X_DOMAIN"/>
    <property type="match status" value="1"/>
</dbReference>
<proteinExistence type="predicted"/>
<dbReference type="EMBL" id="JBANRG010000102">
    <property type="protein sequence ID" value="KAK7435778.1"/>
    <property type="molecule type" value="Genomic_DNA"/>
</dbReference>
<keyword evidence="4" id="KW-1185">Reference proteome</keyword>
<feature type="chain" id="PRO_5046459335" description="Phosphatidylinositol-specific phospholipase C X domain-containing protein" evidence="1">
    <location>
        <begin position="20"/>
        <end position="377"/>
    </location>
</feature>
<reference evidence="3 4" key="1">
    <citation type="submission" date="2024-01" db="EMBL/GenBank/DDBJ databases">
        <title>A draft genome for the cacao thread blight pathogen Marasmiellus scandens.</title>
        <authorList>
            <person name="Baruah I.K."/>
            <person name="Leung J."/>
            <person name="Bukari Y."/>
            <person name="Amoako-Attah I."/>
            <person name="Meinhardt L.W."/>
            <person name="Bailey B.A."/>
            <person name="Cohen S.P."/>
        </authorList>
    </citation>
    <scope>NUCLEOTIDE SEQUENCE [LARGE SCALE GENOMIC DNA]</scope>
    <source>
        <strain evidence="3 4">GH-19</strain>
    </source>
</reference>
<evidence type="ECO:0000256" key="1">
    <source>
        <dbReference type="SAM" id="SignalP"/>
    </source>
</evidence>
<evidence type="ECO:0000313" key="4">
    <source>
        <dbReference type="Proteomes" id="UP001498398"/>
    </source>
</evidence>
<dbReference type="InterPro" id="IPR000909">
    <property type="entry name" value="PLipase_C_PInositol-sp_X_dom"/>
</dbReference>
<dbReference type="InterPro" id="IPR051057">
    <property type="entry name" value="PI-PLC_domain"/>
</dbReference>
<comment type="caution">
    <text evidence="3">The sequence shown here is derived from an EMBL/GenBank/DDBJ whole genome shotgun (WGS) entry which is preliminary data.</text>
</comment>
<organism evidence="3 4">
    <name type="scientific">Marasmiellus scandens</name>
    <dbReference type="NCBI Taxonomy" id="2682957"/>
    <lineage>
        <taxon>Eukaryota</taxon>
        <taxon>Fungi</taxon>
        <taxon>Dikarya</taxon>
        <taxon>Basidiomycota</taxon>
        <taxon>Agaricomycotina</taxon>
        <taxon>Agaricomycetes</taxon>
        <taxon>Agaricomycetidae</taxon>
        <taxon>Agaricales</taxon>
        <taxon>Marasmiineae</taxon>
        <taxon>Omphalotaceae</taxon>
        <taxon>Marasmiellus</taxon>
    </lineage>
</organism>
<dbReference type="PANTHER" id="PTHR13593">
    <property type="match status" value="1"/>
</dbReference>
<dbReference type="Gene3D" id="3.20.20.190">
    <property type="entry name" value="Phosphatidylinositol (PI) phosphodiesterase"/>
    <property type="match status" value="1"/>
</dbReference>
<evidence type="ECO:0000313" key="3">
    <source>
        <dbReference type="EMBL" id="KAK7435778.1"/>
    </source>
</evidence>
<name>A0ABR1IPL2_9AGAR</name>
<sequence length="377" mass="42089">MSKTRLLTWILAASTVAASSQKFLAQSALAEILDRGAPILGFDTGCSSEQATCDWMAKVPDHTKLVHMNLPGTHDTATWNYTQTTQDALLGYTGPITEAKFFQCQEHSVFQMLNEGIRVFDLRYAWNPGNQTIGFHHSQALLAPTTRIEDVFFGLYSWLDKHPTETILVSLNHESGTGTPNNPELQELLYSIFNSDLAKRYWSQTNGTLGTLGESRGKLILLQRFNYDMLPSSMSNRIGIHLPPEQWTDNGPNITILYNEPQAQFAFIEDYYEIGLPIGSGPALNIRWKLNATLAHLQDASTLHSDQLYITFASSEHNVDLPPEYPRIMALGNGTDVPGVNQQLLPWLKERKGKRFGVVMLDFYDSVPGLVEAVIGL</sequence>